<reference evidence="2" key="1">
    <citation type="journal article" date="2019" name="Int. J. Syst. Evol. Microbiol.">
        <title>The Global Catalogue of Microorganisms (GCM) 10K type strain sequencing project: providing services to taxonomists for standard genome sequencing and annotation.</title>
        <authorList>
            <consortium name="The Broad Institute Genomics Platform"/>
            <consortium name="The Broad Institute Genome Sequencing Center for Infectious Disease"/>
            <person name="Wu L."/>
            <person name="Ma J."/>
        </authorList>
    </citation>
    <scope>NUCLEOTIDE SEQUENCE [LARGE SCALE GENOMIC DNA]</scope>
    <source>
        <strain evidence="2">KCTC 42586</strain>
    </source>
</reference>
<dbReference type="SUPFAM" id="SSF46785">
    <property type="entry name" value="Winged helix' DNA-binding domain"/>
    <property type="match status" value="1"/>
</dbReference>
<dbReference type="InterPro" id="IPR036390">
    <property type="entry name" value="WH_DNA-bd_sf"/>
</dbReference>
<evidence type="ECO:0008006" key="3">
    <source>
        <dbReference type="Google" id="ProtNLM"/>
    </source>
</evidence>
<comment type="caution">
    <text evidence="1">The sequence shown here is derived from an EMBL/GenBank/DDBJ whole genome shotgun (WGS) entry which is preliminary data.</text>
</comment>
<dbReference type="RefSeq" id="WP_380850000.1">
    <property type="nucleotide sequence ID" value="NZ_JBHSKM010000004.1"/>
</dbReference>
<proteinExistence type="predicted"/>
<dbReference type="EMBL" id="JBHSKM010000004">
    <property type="protein sequence ID" value="MFC5214173.1"/>
    <property type="molecule type" value="Genomic_DNA"/>
</dbReference>
<organism evidence="1 2">
    <name type="scientific">Streptomyces coerulescens</name>
    <dbReference type="NCBI Taxonomy" id="29304"/>
    <lineage>
        <taxon>Bacteria</taxon>
        <taxon>Bacillati</taxon>
        <taxon>Actinomycetota</taxon>
        <taxon>Actinomycetes</taxon>
        <taxon>Kitasatosporales</taxon>
        <taxon>Streptomycetaceae</taxon>
        <taxon>Streptomyces</taxon>
    </lineage>
</organism>
<name>A0ABW0CFU0_STRCD</name>
<protein>
    <recommendedName>
        <fullName evidence="3">MarR family transcriptional regulator</fullName>
    </recommendedName>
</protein>
<sequence>MDGEAREAFRRRSSALFGNRYMAEVVVAIVDLTSATGDTPVTVRMVASRTGLTDSLVRPVVKRLVDAGLLDPQPQDRLRGANYHEICRDDGVWAVLVSTCQLLHTAVPLP</sequence>
<evidence type="ECO:0000313" key="1">
    <source>
        <dbReference type="EMBL" id="MFC5214173.1"/>
    </source>
</evidence>
<gene>
    <name evidence="1" type="ORF">ACFPQ9_10090</name>
</gene>
<keyword evidence="2" id="KW-1185">Reference proteome</keyword>
<accession>A0ABW0CFU0</accession>
<dbReference type="Proteomes" id="UP001596263">
    <property type="component" value="Unassembled WGS sequence"/>
</dbReference>
<evidence type="ECO:0000313" key="2">
    <source>
        <dbReference type="Proteomes" id="UP001596263"/>
    </source>
</evidence>